<evidence type="ECO:0000256" key="5">
    <source>
        <dbReference type="ARBA" id="ARBA00022840"/>
    </source>
</evidence>
<dbReference type="GO" id="GO:0005524">
    <property type="term" value="F:ATP binding"/>
    <property type="evidence" value="ECO:0007669"/>
    <property type="project" value="UniProtKB-KW"/>
</dbReference>
<dbReference type="PANTHER" id="PTHR12400">
    <property type="entry name" value="INOSITOL POLYPHOSPHATE KINASE"/>
    <property type="match status" value="1"/>
</dbReference>
<dbReference type="AlphaFoldDB" id="A0A7M7JN30"/>
<dbReference type="GeneID" id="111247509"/>
<evidence type="ECO:0000256" key="2">
    <source>
        <dbReference type="ARBA" id="ARBA00022679"/>
    </source>
</evidence>
<dbReference type="EC" id="2.7.-.-" evidence="8"/>
<keyword evidence="10" id="KW-1185">Reference proteome</keyword>
<dbReference type="GO" id="GO:0005737">
    <property type="term" value="C:cytoplasm"/>
    <property type="evidence" value="ECO:0007669"/>
    <property type="project" value="TreeGrafter"/>
</dbReference>
<dbReference type="EnsemblMetazoa" id="XM_022798499">
    <property type="protein sequence ID" value="XP_022654234"/>
    <property type="gene ID" value="LOC111247509"/>
</dbReference>
<dbReference type="GO" id="GO:0051765">
    <property type="term" value="F:inositol tetrakisphosphate kinase activity"/>
    <property type="evidence" value="ECO:0007669"/>
    <property type="project" value="TreeGrafter"/>
</dbReference>
<reference evidence="9" key="1">
    <citation type="submission" date="2021-01" db="UniProtKB">
        <authorList>
            <consortium name="EnsemblMetazoa"/>
        </authorList>
    </citation>
    <scope>IDENTIFICATION</scope>
</reference>
<dbReference type="KEGG" id="vde:111247509"/>
<keyword evidence="2 8" id="KW-0808">Transferase</keyword>
<evidence type="ECO:0000256" key="6">
    <source>
        <dbReference type="ARBA" id="ARBA00036164"/>
    </source>
</evidence>
<keyword evidence="3" id="KW-0547">Nucleotide-binding</keyword>
<dbReference type="GO" id="GO:0032958">
    <property type="term" value="P:inositol phosphate biosynthetic process"/>
    <property type="evidence" value="ECO:0007669"/>
    <property type="project" value="InterPro"/>
</dbReference>
<dbReference type="SUPFAM" id="SSF56104">
    <property type="entry name" value="SAICAR synthase-like"/>
    <property type="match status" value="1"/>
</dbReference>
<dbReference type="InterPro" id="IPR005522">
    <property type="entry name" value="IPK"/>
</dbReference>
<dbReference type="OMA" id="AKPCVMD"/>
<dbReference type="FunCoup" id="A0A7M7JN30">
    <property type="interactions" value="1077"/>
</dbReference>
<evidence type="ECO:0000313" key="9">
    <source>
        <dbReference type="EnsemblMetazoa" id="XP_022654234"/>
    </source>
</evidence>
<dbReference type="InterPro" id="IPR038286">
    <property type="entry name" value="IPK_sf"/>
</dbReference>
<dbReference type="InParanoid" id="A0A7M7JN30"/>
<evidence type="ECO:0000256" key="8">
    <source>
        <dbReference type="RuleBase" id="RU363090"/>
    </source>
</evidence>
<dbReference type="GO" id="GO:0005634">
    <property type="term" value="C:nucleus"/>
    <property type="evidence" value="ECO:0007669"/>
    <property type="project" value="TreeGrafter"/>
</dbReference>
<dbReference type="Pfam" id="PF03770">
    <property type="entry name" value="IPK"/>
    <property type="match status" value="1"/>
</dbReference>
<dbReference type="RefSeq" id="XP_022654234.1">
    <property type="nucleotide sequence ID" value="XM_022798499.1"/>
</dbReference>
<organism evidence="9 10">
    <name type="scientific">Varroa destructor</name>
    <name type="common">Honeybee mite</name>
    <dbReference type="NCBI Taxonomy" id="109461"/>
    <lineage>
        <taxon>Eukaryota</taxon>
        <taxon>Metazoa</taxon>
        <taxon>Ecdysozoa</taxon>
        <taxon>Arthropoda</taxon>
        <taxon>Chelicerata</taxon>
        <taxon>Arachnida</taxon>
        <taxon>Acari</taxon>
        <taxon>Parasitiformes</taxon>
        <taxon>Mesostigmata</taxon>
        <taxon>Gamasina</taxon>
        <taxon>Dermanyssoidea</taxon>
        <taxon>Varroidae</taxon>
        <taxon>Varroa</taxon>
    </lineage>
</organism>
<proteinExistence type="inferred from homology"/>
<evidence type="ECO:0000256" key="3">
    <source>
        <dbReference type="ARBA" id="ARBA00022741"/>
    </source>
</evidence>
<dbReference type="Gene3D" id="3.30.470.160">
    <property type="entry name" value="Inositol polyphosphate kinase"/>
    <property type="match status" value="1"/>
</dbReference>
<dbReference type="OrthoDB" id="5958943at2759"/>
<accession>A0A7M7JN30</accession>
<evidence type="ECO:0000313" key="10">
    <source>
        <dbReference type="Proteomes" id="UP000594260"/>
    </source>
</evidence>
<evidence type="ECO:0000256" key="7">
    <source>
        <dbReference type="ARBA" id="ARBA00036525"/>
    </source>
</evidence>
<comment type="catalytic activity">
    <reaction evidence="7">
        <text>1D-myo-inositol 1,3,4,6-tetrakisphosphate + ATP = 1D-myo-inositol 1,3,4,5,6-pentakisphosphate + ADP + H(+)</text>
        <dbReference type="Rhea" id="RHEA:12717"/>
        <dbReference type="ChEBI" id="CHEBI:15378"/>
        <dbReference type="ChEBI" id="CHEBI:30616"/>
        <dbReference type="ChEBI" id="CHEBI:57660"/>
        <dbReference type="ChEBI" id="CHEBI:57733"/>
        <dbReference type="ChEBI" id="CHEBI:456216"/>
        <dbReference type="EC" id="2.7.1.140"/>
    </reaction>
</comment>
<dbReference type="PANTHER" id="PTHR12400:SF51">
    <property type="entry name" value="INOSITOL POLYPHOSPHATE MULTIKINASE"/>
    <property type="match status" value="1"/>
</dbReference>
<dbReference type="Proteomes" id="UP000594260">
    <property type="component" value="Unplaced"/>
</dbReference>
<evidence type="ECO:0000256" key="1">
    <source>
        <dbReference type="ARBA" id="ARBA00007374"/>
    </source>
</evidence>
<name>A0A7M7JN30_VARDE</name>
<protein>
    <recommendedName>
        <fullName evidence="8">Kinase</fullName>
        <ecNumber evidence="8">2.7.-.-</ecNumber>
    </recommendedName>
</protein>
<dbReference type="GO" id="GO:0008440">
    <property type="term" value="F:inositol-1,4,5-trisphosphate 3-kinase activity"/>
    <property type="evidence" value="ECO:0007669"/>
    <property type="project" value="TreeGrafter"/>
</dbReference>
<comment type="similarity">
    <text evidence="1 8">Belongs to the inositol phosphokinase (IPK) family.</text>
</comment>
<comment type="catalytic activity">
    <reaction evidence="6">
        <text>1D-myo-inositol 1,4,5-trisphosphate + 2 ATP = 1D-myo-inositol 1,3,4,5,6-pentakisphosphate + 2 ADP + 2 H(+)</text>
        <dbReference type="Rhea" id="RHEA:32359"/>
        <dbReference type="ChEBI" id="CHEBI:15378"/>
        <dbReference type="ChEBI" id="CHEBI:30616"/>
        <dbReference type="ChEBI" id="CHEBI:57733"/>
        <dbReference type="ChEBI" id="CHEBI:203600"/>
        <dbReference type="ChEBI" id="CHEBI:456216"/>
        <dbReference type="EC" id="2.7.1.151"/>
    </reaction>
</comment>
<evidence type="ECO:0000256" key="4">
    <source>
        <dbReference type="ARBA" id="ARBA00022777"/>
    </source>
</evidence>
<keyword evidence="5" id="KW-0067">ATP-binding</keyword>
<sequence>MEFQCGAVKEPDPKLTYPTNTFPLYHQVAGHRHGKGQTKLGLLLHSDGSVLKPLVENDVRSIREQGFYEKITEHAKNCTASFAEAQQCCDQVLHGIIGLTAQYLGEFQSDYVVPGMDGPPVKYIKIEDLVHGFELPCIADIKIGRVTYGPDATPEKIEKHESKFPPQRDIGYRILAMRIYEEGKFKMYGDNYCLRLTKDTIGKGIKKFTNSNPNCVELMFDQLKTIDKWFMNQRRFVFYGSSILFIYEAKKEHATVKLIDFAHVHEMDQENGKLDDNYIYGLKNLIKDFEACQPNYDIKLAR</sequence>
<keyword evidence="4 8" id="KW-0418">Kinase</keyword>